<dbReference type="Proteomes" id="UP001209540">
    <property type="component" value="Unassembled WGS sequence"/>
</dbReference>
<comment type="caution">
    <text evidence="1">The sequence shown here is derived from an EMBL/GenBank/DDBJ whole genome shotgun (WGS) entry which is preliminary data.</text>
</comment>
<dbReference type="EMBL" id="JAIXMP010000015">
    <property type="protein sequence ID" value="KAI9261678.1"/>
    <property type="molecule type" value="Genomic_DNA"/>
</dbReference>
<gene>
    <name evidence="1" type="ORF">BDA99DRAFT_82220</name>
</gene>
<evidence type="ECO:0000313" key="1">
    <source>
        <dbReference type="EMBL" id="KAI9261678.1"/>
    </source>
</evidence>
<proteinExistence type="predicted"/>
<accession>A0AAD5K907</accession>
<dbReference type="AlphaFoldDB" id="A0AAD5K907"/>
<organism evidence="1 2">
    <name type="scientific">Phascolomyces articulosus</name>
    <dbReference type="NCBI Taxonomy" id="60185"/>
    <lineage>
        <taxon>Eukaryota</taxon>
        <taxon>Fungi</taxon>
        <taxon>Fungi incertae sedis</taxon>
        <taxon>Mucoromycota</taxon>
        <taxon>Mucoromycotina</taxon>
        <taxon>Mucoromycetes</taxon>
        <taxon>Mucorales</taxon>
        <taxon>Lichtheimiaceae</taxon>
        <taxon>Phascolomyces</taxon>
    </lineage>
</organism>
<evidence type="ECO:0000313" key="2">
    <source>
        <dbReference type="Proteomes" id="UP001209540"/>
    </source>
</evidence>
<protein>
    <submittedName>
        <fullName evidence="1">Uncharacterized protein</fullName>
    </submittedName>
</protein>
<reference evidence="1" key="1">
    <citation type="journal article" date="2022" name="IScience">
        <title>Evolution of zygomycete secretomes and the origins of terrestrial fungal ecologies.</title>
        <authorList>
            <person name="Chang Y."/>
            <person name="Wang Y."/>
            <person name="Mondo S."/>
            <person name="Ahrendt S."/>
            <person name="Andreopoulos W."/>
            <person name="Barry K."/>
            <person name="Beard J."/>
            <person name="Benny G.L."/>
            <person name="Blankenship S."/>
            <person name="Bonito G."/>
            <person name="Cuomo C."/>
            <person name="Desiro A."/>
            <person name="Gervers K.A."/>
            <person name="Hundley H."/>
            <person name="Kuo A."/>
            <person name="LaButti K."/>
            <person name="Lang B.F."/>
            <person name="Lipzen A."/>
            <person name="O'Donnell K."/>
            <person name="Pangilinan J."/>
            <person name="Reynolds N."/>
            <person name="Sandor L."/>
            <person name="Smith M.E."/>
            <person name="Tsang A."/>
            <person name="Grigoriev I.V."/>
            <person name="Stajich J.E."/>
            <person name="Spatafora J.W."/>
        </authorList>
    </citation>
    <scope>NUCLEOTIDE SEQUENCE</scope>
    <source>
        <strain evidence="1">RSA 2281</strain>
    </source>
</reference>
<name>A0AAD5K907_9FUNG</name>
<reference evidence="1" key="2">
    <citation type="submission" date="2023-02" db="EMBL/GenBank/DDBJ databases">
        <authorList>
            <consortium name="DOE Joint Genome Institute"/>
            <person name="Mondo S.J."/>
            <person name="Chang Y."/>
            <person name="Wang Y."/>
            <person name="Ahrendt S."/>
            <person name="Andreopoulos W."/>
            <person name="Barry K."/>
            <person name="Beard J."/>
            <person name="Benny G.L."/>
            <person name="Blankenship S."/>
            <person name="Bonito G."/>
            <person name="Cuomo C."/>
            <person name="Desiro A."/>
            <person name="Gervers K.A."/>
            <person name="Hundley H."/>
            <person name="Kuo A."/>
            <person name="LaButti K."/>
            <person name="Lang B.F."/>
            <person name="Lipzen A."/>
            <person name="O'Donnell K."/>
            <person name="Pangilinan J."/>
            <person name="Reynolds N."/>
            <person name="Sandor L."/>
            <person name="Smith M.W."/>
            <person name="Tsang A."/>
            <person name="Grigoriev I.V."/>
            <person name="Stajich J.E."/>
            <person name="Spatafora J.W."/>
        </authorList>
    </citation>
    <scope>NUCLEOTIDE SEQUENCE</scope>
    <source>
        <strain evidence="1">RSA 2281</strain>
    </source>
</reference>
<keyword evidence="2" id="KW-1185">Reference proteome</keyword>
<sequence>MILNNDDILYTHILESSRETVNEGEELIMTSRALRKWERKVTESPDKQDKEKHCPELPILENNPKAWLHNSLGEIINTSDVNCRNTLDSDQKVTLKEQPKHYNRLQGQNMDRESFHCPYKSCRFVITDSPQSMENGLQHIRRDHFFEFPVTIEHSSNVLDQGDKIFIKYLIPAKDAQCDTQYCPYQTCKYTTK</sequence>